<organism evidence="2 3">
    <name type="scientific">Hyalella azteca</name>
    <name type="common">Amphipod</name>
    <dbReference type="NCBI Taxonomy" id="294128"/>
    <lineage>
        <taxon>Eukaryota</taxon>
        <taxon>Metazoa</taxon>
        <taxon>Ecdysozoa</taxon>
        <taxon>Arthropoda</taxon>
        <taxon>Crustacea</taxon>
        <taxon>Multicrustacea</taxon>
        <taxon>Malacostraca</taxon>
        <taxon>Eumalacostraca</taxon>
        <taxon>Peracarida</taxon>
        <taxon>Amphipoda</taxon>
        <taxon>Senticaudata</taxon>
        <taxon>Talitrida</taxon>
        <taxon>Talitroidea</taxon>
        <taxon>Hyalellidae</taxon>
        <taxon>Hyalella</taxon>
    </lineage>
</organism>
<accession>A0A8B7P2Q5</accession>
<name>A0A8B7P2Q5_HYAAZ</name>
<evidence type="ECO:0000313" key="2">
    <source>
        <dbReference type="Proteomes" id="UP000694843"/>
    </source>
</evidence>
<dbReference type="GeneID" id="108676698"/>
<dbReference type="OrthoDB" id="6382212at2759"/>
<dbReference type="KEGG" id="hazt:108676698"/>
<evidence type="ECO:0000313" key="3">
    <source>
        <dbReference type="RefSeq" id="XP_018020313.1"/>
    </source>
</evidence>
<protein>
    <submittedName>
        <fullName evidence="3">Uncharacterized protein LOC108676698 isoform X1</fullName>
    </submittedName>
</protein>
<gene>
    <name evidence="3" type="primary">LOC108676698</name>
</gene>
<sequence>MLLFLEQHLFQMADPSDTAALCTDTRGTFDQGQPADLDVEAGAVVREEPMSMGDDLNTEKTADGELQEEGEEGVAGDEEAEPIKTEFKVPFVYLIVEPGCTPLSCYSAILTFIVMSCGVFWLLLISPPLNAKPYETRMPWLDNRKTNVSEAPNSTSPELLISGFQSNKIDTANLLDVEPQATLLNTGETLETDSPLSGDGSINADIVSEFLSHPEPEEFNQT</sequence>
<dbReference type="Proteomes" id="UP000694843">
    <property type="component" value="Unplaced"/>
</dbReference>
<dbReference type="RefSeq" id="XP_018020313.1">
    <property type="nucleotide sequence ID" value="XM_018164824.2"/>
</dbReference>
<evidence type="ECO:0000256" key="1">
    <source>
        <dbReference type="SAM" id="MobiDB-lite"/>
    </source>
</evidence>
<feature type="compositionally biased region" description="Acidic residues" evidence="1">
    <location>
        <begin position="65"/>
        <end position="80"/>
    </location>
</feature>
<reference evidence="3" key="1">
    <citation type="submission" date="2025-08" db="UniProtKB">
        <authorList>
            <consortium name="RefSeq"/>
        </authorList>
    </citation>
    <scope>IDENTIFICATION</scope>
    <source>
        <tissue evidence="3">Whole organism</tissue>
    </source>
</reference>
<proteinExistence type="predicted"/>
<dbReference type="AlphaFoldDB" id="A0A8B7P2Q5"/>
<keyword evidence="2" id="KW-1185">Reference proteome</keyword>
<feature type="region of interest" description="Disordered" evidence="1">
    <location>
        <begin position="50"/>
        <end position="80"/>
    </location>
</feature>